<sequence>MTEKNPPNGESTPAGASQADPTVHWWEQPTAAADAPDPARSEPTMIGGPTTPFAGYDQYTPPPQPYAAAPPPPQPPYTAPPQQYSGPQGFPQQPPPYQRPKSSKAPWLIGGGIALVLVLGLFAGCVALVSSAKDSLDNGGGNAEGNYSMDKITNACSLIDTSVVSKWAKTQAAAPEHTETQPKSYTGGELQCTAKYKEASATSKYHTNNAEIKLEVSFLGDSSFADHDYDSWKQYDTGTTGTGRSSGEVTGIGAQGYWHSEVRDYSSYAVTDYTVAVQDSNVSVKVEISIDRADGDSFDKEEVATVAEEQVRKALAGLKK</sequence>
<feature type="compositionally biased region" description="Pro residues" evidence="1">
    <location>
        <begin position="60"/>
        <end position="79"/>
    </location>
</feature>
<comment type="caution">
    <text evidence="3">The sequence shown here is derived from an EMBL/GenBank/DDBJ whole genome shotgun (WGS) entry which is preliminary data.</text>
</comment>
<dbReference type="Proteomes" id="UP001519325">
    <property type="component" value="Unassembled WGS sequence"/>
</dbReference>
<keyword evidence="2" id="KW-0472">Membrane</keyword>
<evidence type="ECO:0000313" key="3">
    <source>
        <dbReference type="EMBL" id="MBP2187990.1"/>
    </source>
</evidence>
<gene>
    <name evidence="3" type="ORF">BJ987_000891</name>
</gene>
<feature type="transmembrane region" description="Helical" evidence="2">
    <location>
        <begin position="107"/>
        <end position="129"/>
    </location>
</feature>
<name>A0ABS4Q8G0_9NOCA</name>
<evidence type="ECO:0000256" key="2">
    <source>
        <dbReference type="SAM" id="Phobius"/>
    </source>
</evidence>
<evidence type="ECO:0000313" key="4">
    <source>
        <dbReference type="Proteomes" id="UP001519325"/>
    </source>
</evidence>
<keyword evidence="2" id="KW-0812">Transmembrane</keyword>
<keyword evidence="2" id="KW-1133">Transmembrane helix</keyword>
<organism evidence="3 4">
    <name type="scientific">Nocardia goodfellowii</name>
    <dbReference type="NCBI Taxonomy" id="882446"/>
    <lineage>
        <taxon>Bacteria</taxon>
        <taxon>Bacillati</taxon>
        <taxon>Actinomycetota</taxon>
        <taxon>Actinomycetes</taxon>
        <taxon>Mycobacteriales</taxon>
        <taxon>Nocardiaceae</taxon>
        <taxon>Nocardia</taxon>
    </lineage>
</organism>
<proteinExistence type="predicted"/>
<protein>
    <recommendedName>
        <fullName evidence="5">DUF3558 domain-containing protein</fullName>
    </recommendedName>
</protein>
<dbReference type="RefSeq" id="WP_209884951.1">
    <property type="nucleotide sequence ID" value="NZ_JAGGMR010000001.1"/>
</dbReference>
<evidence type="ECO:0000256" key="1">
    <source>
        <dbReference type="SAM" id="MobiDB-lite"/>
    </source>
</evidence>
<feature type="region of interest" description="Disordered" evidence="1">
    <location>
        <begin position="1"/>
        <end position="103"/>
    </location>
</feature>
<dbReference type="EMBL" id="JAGGMR010000001">
    <property type="protein sequence ID" value="MBP2187990.1"/>
    <property type="molecule type" value="Genomic_DNA"/>
</dbReference>
<reference evidence="3 4" key="1">
    <citation type="submission" date="2021-03" db="EMBL/GenBank/DDBJ databases">
        <title>Sequencing the genomes of 1000 actinobacteria strains.</title>
        <authorList>
            <person name="Klenk H.-P."/>
        </authorList>
    </citation>
    <scope>NUCLEOTIDE SEQUENCE [LARGE SCALE GENOMIC DNA]</scope>
    <source>
        <strain evidence="3 4">DSM 45516</strain>
    </source>
</reference>
<accession>A0ABS4Q8G0</accession>
<feature type="compositionally biased region" description="Low complexity" evidence="1">
    <location>
        <begin position="80"/>
        <end position="91"/>
    </location>
</feature>
<dbReference type="SUPFAM" id="SSF81995">
    <property type="entry name" value="beta-sandwich domain of Sec23/24"/>
    <property type="match status" value="1"/>
</dbReference>
<keyword evidence="4" id="KW-1185">Reference proteome</keyword>
<evidence type="ECO:0008006" key="5">
    <source>
        <dbReference type="Google" id="ProtNLM"/>
    </source>
</evidence>